<feature type="domain" description="Nephrocystin 3-like N-terminal" evidence="3">
    <location>
        <begin position="171"/>
        <end position="321"/>
    </location>
</feature>
<dbReference type="SUPFAM" id="SSF52540">
    <property type="entry name" value="P-loop containing nucleoside triphosphate hydrolases"/>
    <property type="match status" value="1"/>
</dbReference>
<feature type="repeat" description="ANK" evidence="2">
    <location>
        <begin position="775"/>
        <end position="803"/>
    </location>
</feature>
<comment type="caution">
    <text evidence="4">The sequence shown here is derived from an EMBL/GenBank/DDBJ whole genome shotgun (WGS) entry which is preliminary data.</text>
</comment>
<proteinExistence type="predicted"/>
<dbReference type="PANTHER" id="PTHR10039:SF16">
    <property type="entry name" value="GPI INOSITOL-DEACYLASE"/>
    <property type="match status" value="1"/>
</dbReference>
<dbReference type="PROSITE" id="PS50297">
    <property type="entry name" value="ANK_REP_REGION"/>
    <property type="match status" value="2"/>
</dbReference>
<evidence type="ECO:0000256" key="1">
    <source>
        <dbReference type="ARBA" id="ARBA00022737"/>
    </source>
</evidence>
<organism evidence="4 5">
    <name type="scientific">Hymenoscyphus albidus</name>
    <dbReference type="NCBI Taxonomy" id="595503"/>
    <lineage>
        <taxon>Eukaryota</taxon>
        <taxon>Fungi</taxon>
        <taxon>Dikarya</taxon>
        <taxon>Ascomycota</taxon>
        <taxon>Pezizomycotina</taxon>
        <taxon>Leotiomycetes</taxon>
        <taxon>Helotiales</taxon>
        <taxon>Helotiaceae</taxon>
        <taxon>Hymenoscyphus</taxon>
    </lineage>
</organism>
<dbReference type="PROSITE" id="PS50088">
    <property type="entry name" value="ANK_REPEAT"/>
    <property type="match status" value="3"/>
</dbReference>
<evidence type="ECO:0000313" key="4">
    <source>
        <dbReference type="EMBL" id="CAG8978260.1"/>
    </source>
</evidence>
<feature type="repeat" description="ANK" evidence="2">
    <location>
        <begin position="713"/>
        <end position="741"/>
    </location>
</feature>
<dbReference type="SUPFAM" id="SSF48403">
    <property type="entry name" value="Ankyrin repeat"/>
    <property type="match status" value="1"/>
</dbReference>
<gene>
    <name evidence="4" type="ORF">HYALB_00009157</name>
</gene>
<dbReference type="InterPro" id="IPR002110">
    <property type="entry name" value="Ankyrin_rpt"/>
</dbReference>
<dbReference type="Pfam" id="PF12796">
    <property type="entry name" value="Ank_2"/>
    <property type="match status" value="2"/>
</dbReference>
<reference evidence="4" key="1">
    <citation type="submission" date="2021-07" db="EMBL/GenBank/DDBJ databases">
        <authorList>
            <person name="Durling M."/>
        </authorList>
    </citation>
    <scope>NUCLEOTIDE SEQUENCE</scope>
</reference>
<sequence>MDRVSAAATIINLVDMAAKIGKALKEYHDDVRDAREDIRKLYGSIQSLKSLLEQIRDFQPHQTQFRHGSGPLSQAQEELDRLSQKWPLDKSCVEKALVNIERAKSSLKLEIGLKHLNLQIEHFDICLDIINEIKDAQGDKQKCETDTWLSPEVADPSTEHNIARFKHEETTGSWLLDSDKFRDWLEQENSFLWINGGAGAGKSILCSTAIEHVQARCVGNPFSVVTYWYFSFSDSEKQKLYPCLCSIIAGILSKRPEALLKSLISILKEVTESFDDIYIVLDALDEFPRSNDGKGRNELLKCIHKIRGLQIKSLHFLATSRKEADILKLFGSFATIDAAGADVEADIRKYIDQRLQEEEFSQWKAPLKQEVRESLATRAEGMFRLVALQLDSLSTLRSASNVRTALLKLPRTLDSFYERMLLDINESDKELARRALAWVSFAARPLTLCELAEAAVANPEEPGLDLENGFFEPEVILSILPAGLIQVYHEQRELGHSKGQIRDLVDTSSKEMVQFSHFSVKEYITSYHDLGSTALFYCALPMPTHKIIAKTCFAYLLWVGSQSLEVTNESRTQFPLLDYSARCWLYHINPLEQEQNEITMDKDLVALAMRFLCYGSAAMKVWQSVTFEGRRSGRRKLEFFSALKPFYHSNPWAVKKMGCNIHPFHPNLDELPKDDVLGTSLHAASFFRNYEVVEQFIACGADVNLEGGKYGFPLIASCVYGDCNITRLLLDRGANIEARNQDRYIALLTAVDEKHDDIAKLLIQRGAAVNGTREDERSPLMIACENKSLDIAHLLIQQGADIEWGGTSHEVPAPNGAKVNNLGGQYGAPLQAACRHISLEPVQLLLDSGALVNFQGGDYGTALQIACWNGRKEVVVLLLNTGADANLRGKFETAFHAAVLSHEPEIVELLLADAKIKISREQWENLCETLREEIKLDPLILDKLKSHNLNDTNETFSRSAQMLRRRRL</sequence>
<dbReference type="SMART" id="SM00248">
    <property type="entry name" value="ANK"/>
    <property type="match status" value="7"/>
</dbReference>
<dbReference type="InterPro" id="IPR027417">
    <property type="entry name" value="P-loop_NTPase"/>
</dbReference>
<dbReference type="Proteomes" id="UP000701801">
    <property type="component" value="Unassembled WGS sequence"/>
</dbReference>
<name>A0A9N9LMY9_9HELO</name>
<protein>
    <recommendedName>
        <fullName evidence="3">Nephrocystin 3-like N-terminal domain-containing protein</fullName>
    </recommendedName>
</protein>
<dbReference type="PANTHER" id="PTHR10039">
    <property type="entry name" value="AMELOGENIN"/>
    <property type="match status" value="1"/>
</dbReference>
<dbReference type="OrthoDB" id="1577640at2759"/>
<dbReference type="InterPro" id="IPR036770">
    <property type="entry name" value="Ankyrin_rpt-contain_sf"/>
</dbReference>
<evidence type="ECO:0000259" key="3">
    <source>
        <dbReference type="Pfam" id="PF24883"/>
    </source>
</evidence>
<dbReference type="EMBL" id="CAJVRM010000248">
    <property type="protein sequence ID" value="CAG8978260.1"/>
    <property type="molecule type" value="Genomic_DNA"/>
</dbReference>
<dbReference type="Pfam" id="PF24883">
    <property type="entry name" value="NPHP3_N"/>
    <property type="match status" value="1"/>
</dbReference>
<feature type="repeat" description="ANK" evidence="2">
    <location>
        <begin position="858"/>
        <end position="890"/>
    </location>
</feature>
<dbReference type="AlphaFoldDB" id="A0A9N9LMY9"/>
<evidence type="ECO:0000256" key="2">
    <source>
        <dbReference type="PROSITE-ProRule" id="PRU00023"/>
    </source>
</evidence>
<evidence type="ECO:0000313" key="5">
    <source>
        <dbReference type="Proteomes" id="UP000701801"/>
    </source>
</evidence>
<keyword evidence="5" id="KW-1185">Reference proteome</keyword>
<dbReference type="Gene3D" id="3.40.50.300">
    <property type="entry name" value="P-loop containing nucleotide triphosphate hydrolases"/>
    <property type="match status" value="1"/>
</dbReference>
<accession>A0A9N9LMY9</accession>
<keyword evidence="2" id="KW-0040">ANK repeat</keyword>
<dbReference type="Gene3D" id="1.25.40.20">
    <property type="entry name" value="Ankyrin repeat-containing domain"/>
    <property type="match status" value="2"/>
</dbReference>
<dbReference type="InterPro" id="IPR056884">
    <property type="entry name" value="NPHP3-like_N"/>
</dbReference>
<keyword evidence="1" id="KW-0677">Repeat</keyword>